<feature type="region of interest" description="Disordered" evidence="1">
    <location>
        <begin position="340"/>
        <end position="410"/>
    </location>
</feature>
<accession>A0A0C3FZ57</accession>
<feature type="compositionally biased region" description="Basic residues" evidence="1">
    <location>
        <begin position="351"/>
        <end position="363"/>
    </location>
</feature>
<feature type="region of interest" description="Disordered" evidence="1">
    <location>
        <begin position="1"/>
        <end position="121"/>
    </location>
</feature>
<dbReference type="Proteomes" id="UP000054166">
    <property type="component" value="Unassembled WGS sequence"/>
</dbReference>
<reference evidence="3" key="2">
    <citation type="submission" date="2015-01" db="EMBL/GenBank/DDBJ databases">
        <title>Evolutionary Origins and Diversification of the Mycorrhizal Mutualists.</title>
        <authorList>
            <consortium name="DOE Joint Genome Institute"/>
            <consortium name="Mycorrhizal Genomics Consortium"/>
            <person name="Kohler A."/>
            <person name="Kuo A."/>
            <person name="Nagy L.G."/>
            <person name="Floudas D."/>
            <person name="Copeland A."/>
            <person name="Barry K.W."/>
            <person name="Cichocki N."/>
            <person name="Veneault-Fourrey C."/>
            <person name="LaButti K."/>
            <person name="Lindquist E.A."/>
            <person name="Lipzen A."/>
            <person name="Lundell T."/>
            <person name="Morin E."/>
            <person name="Murat C."/>
            <person name="Riley R."/>
            <person name="Ohm R."/>
            <person name="Sun H."/>
            <person name="Tunlid A."/>
            <person name="Henrissat B."/>
            <person name="Grigoriev I.V."/>
            <person name="Hibbett D.S."/>
            <person name="Martin F."/>
        </authorList>
    </citation>
    <scope>NUCLEOTIDE SEQUENCE [LARGE SCALE GENOMIC DNA]</scope>
    <source>
        <strain evidence="3">F 1598</strain>
    </source>
</reference>
<evidence type="ECO:0000313" key="2">
    <source>
        <dbReference type="EMBL" id="KIM85059.1"/>
    </source>
</evidence>
<organism evidence="2 3">
    <name type="scientific">Piloderma croceum (strain F 1598)</name>
    <dbReference type="NCBI Taxonomy" id="765440"/>
    <lineage>
        <taxon>Eukaryota</taxon>
        <taxon>Fungi</taxon>
        <taxon>Dikarya</taxon>
        <taxon>Basidiomycota</taxon>
        <taxon>Agaricomycotina</taxon>
        <taxon>Agaricomycetes</taxon>
        <taxon>Agaricomycetidae</taxon>
        <taxon>Atheliales</taxon>
        <taxon>Atheliaceae</taxon>
        <taxon>Piloderma</taxon>
    </lineage>
</organism>
<feature type="region of interest" description="Disordered" evidence="1">
    <location>
        <begin position="209"/>
        <end position="260"/>
    </location>
</feature>
<dbReference type="EMBL" id="KN832986">
    <property type="protein sequence ID" value="KIM85059.1"/>
    <property type="molecule type" value="Genomic_DNA"/>
</dbReference>
<name>A0A0C3FZ57_PILCF</name>
<protein>
    <submittedName>
        <fullName evidence="2">Uncharacterized protein</fullName>
    </submittedName>
</protein>
<gene>
    <name evidence="2" type="ORF">PILCRDRAFT_380146</name>
</gene>
<reference evidence="2 3" key="1">
    <citation type="submission" date="2014-04" db="EMBL/GenBank/DDBJ databases">
        <authorList>
            <consortium name="DOE Joint Genome Institute"/>
            <person name="Kuo A."/>
            <person name="Tarkka M."/>
            <person name="Buscot F."/>
            <person name="Kohler A."/>
            <person name="Nagy L.G."/>
            <person name="Floudas D."/>
            <person name="Copeland A."/>
            <person name="Barry K.W."/>
            <person name="Cichocki N."/>
            <person name="Veneault-Fourrey C."/>
            <person name="LaButti K."/>
            <person name="Lindquist E.A."/>
            <person name="Lipzen A."/>
            <person name="Lundell T."/>
            <person name="Morin E."/>
            <person name="Murat C."/>
            <person name="Sun H."/>
            <person name="Tunlid A."/>
            <person name="Henrissat B."/>
            <person name="Grigoriev I.V."/>
            <person name="Hibbett D.S."/>
            <person name="Martin F."/>
            <person name="Nordberg H.P."/>
            <person name="Cantor M.N."/>
            <person name="Hua S.X."/>
        </authorList>
    </citation>
    <scope>NUCLEOTIDE SEQUENCE [LARGE SCALE GENOMIC DNA]</scope>
    <source>
        <strain evidence="2 3">F 1598</strain>
    </source>
</reference>
<feature type="compositionally biased region" description="Polar residues" evidence="1">
    <location>
        <begin position="68"/>
        <end position="83"/>
    </location>
</feature>
<dbReference type="OrthoDB" id="3261714at2759"/>
<feature type="compositionally biased region" description="Low complexity" evidence="1">
    <location>
        <begin position="14"/>
        <end position="33"/>
    </location>
</feature>
<dbReference type="AlphaFoldDB" id="A0A0C3FZ57"/>
<evidence type="ECO:0000313" key="3">
    <source>
        <dbReference type="Proteomes" id="UP000054166"/>
    </source>
</evidence>
<feature type="region of interest" description="Disordered" evidence="1">
    <location>
        <begin position="277"/>
        <end position="309"/>
    </location>
</feature>
<dbReference type="HOGENOM" id="CLU_593311_0_0_1"/>
<feature type="compositionally biased region" description="Polar residues" evidence="1">
    <location>
        <begin position="390"/>
        <end position="410"/>
    </location>
</feature>
<evidence type="ECO:0000256" key="1">
    <source>
        <dbReference type="SAM" id="MobiDB-lite"/>
    </source>
</evidence>
<proteinExistence type="predicted"/>
<dbReference type="InParanoid" id="A0A0C3FZ57"/>
<feature type="compositionally biased region" description="Polar residues" evidence="1">
    <location>
        <begin position="100"/>
        <end position="121"/>
    </location>
</feature>
<keyword evidence="3" id="KW-1185">Reference proteome</keyword>
<sequence length="513" mass="55987">MSARQPFVPQQPASNQSDSKTQNTNTNSSTNVTLALKKSQQNPVDLGTNKPLNLSGLIKPRSSRKQQNEQPNRTGPGTPTLKSRGSFDGIQRPLKPAVFSKNQGSIRSRMSNNSTEKNPAQNECLSNAQNLQASPFFPSSNSTPTSGFLTVSSNAAVAFRDPLSFQLNSSASSGEKDTHILALPQSPFGSARTMSTNTSQLRSTLDNIPESIEEGSASPFTNGTRAEERQRTRTSLSDSVDLGEPSSSPPAPSPADGAGATGLGFGVAVSGGDANLGLGISASPHHESGSERTKKRNRVEDEDQEEGAVEGVKYGRAVMKRWRGDSGQIEYIAASHTASNMIPTSTSSSSTKKRHQQSNRHQHYYREPSAQIQDADTEQHDQEYEEINSRSRQQTPASTHSRTSNEQPPVQAQGHGLLILLGTDLDVYVVQHMEEYENEKVKWATCEIEDWVKHADELAAEYASLLDFVKEHMTYVHSHLLLLLLSTAIPVHVLFTHPQYEVQHLRNPQPASK</sequence>